<protein>
    <submittedName>
        <fullName evidence="2">Uncharacterized protein</fullName>
    </submittedName>
</protein>
<dbReference type="Proteomes" id="UP000770015">
    <property type="component" value="Unassembled WGS sequence"/>
</dbReference>
<evidence type="ECO:0000256" key="1">
    <source>
        <dbReference type="SAM" id="MobiDB-lite"/>
    </source>
</evidence>
<comment type="caution">
    <text evidence="2">The sequence shown here is derived from an EMBL/GenBank/DDBJ whole genome shotgun (WGS) entry which is preliminary data.</text>
</comment>
<dbReference type="OrthoDB" id="5409477at2759"/>
<feature type="region of interest" description="Disordered" evidence="1">
    <location>
        <begin position="133"/>
        <end position="220"/>
    </location>
</feature>
<dbReference type="EMBL" id="JAGSXJ010000039">
    <property type="protein sequence ID" value="KAH6664754.1"/>
    <property type="molecule type" value="Genomic_DNA"/>
</dbReference>
<name>A0A9P8UZC6_9PEZI</name>
<organism evidence="2 3">
    <name type="scientific">Plectosphaerella plurivora</name>
    <dbReference type="NCBI Taxonomy" id="936078"/>
    <lineage>
        <taxon>Eukaryota</taxon>
        <taxon>Fungi</taxon>
        <taxon>Dikarya</taxon>
        <taxon>Ascomycota</taxon>
        <taxon>Pezizomycotina</taxon>
        <taxon>Sordariomycetes</taxon>
        <taxon>Hypocreomycetidae</taxon>
        <taxon>Glomerellales</taxon>
        <taxon>Plectosphaerellaceae</taxon>
        <taxon>Plectosphaerella</taxon>
    </lineage>
</organism>
<feature type="compositionally biased region" description="Basic and acidic residues" evidence="1">
    <location>
        <begin position="166"/>
        <end position="194"/>
    </location>
</feature>
<proteinExistence type="predicted"/>
<sequence>MDPDCAICHAPASMECDCEAKRLEIAVKQAEQRMMQSMYTDIRTWVRKRAQDYILEYYRLLVDRRKQSHAEHMEHIHSHSWHYYQQPAPHAAVAAASQDLKRGIDEDWQASVQRYPEVLEYFFSLVTLALPPDDDPSVKDPPLSALNGSRKGRRPGIAGPVPGGSYEREPLPSRREPTPMMEARPDRRIRDSNRRQSFRGGLPPPPPPGSYYNQPPPPPW</sequence>
<reference evidence="2" key="1">
    <citation type="journal article" date="2021" name="Nat. Commun.">
        <title>Genetic determinants of endophytism in the Arabidopsis root mycobiome.</title>
        <authorList>
            <person name="Mesny F."/>
            <person name="Miyauchi S."/>
            <person name="Thiergart T."/>
            <person name="Pickel B."/>
            <person name="Atanasova L."/>
            <person name="Karlsson M."/>
            <person name="Huettel B."/>
            <person name="Barry K.W."/>
            <person name="Haridas S."/>
            <person name="Chen C."/>
            <person name="Bauer D."/>
            <person name="Andreopoulos W."/>
            <person name="Pangilinan J."/>
            <person name="LaButti K."/>
            <person name="Riley R."/>
            <person name="Lipzen A."/>
            <person name="Clum A."/>
            <person name="Drula E."/>
            <person name="Henrissat B."/>
            <person name="Kohler A."/>
            <person name="Grigoriev I.V."/>
            <person name="Martin F.M."/>
            <person name="Hacquard S."/>
        </authorList>
    </citation>
    <scope>NUCLEOTIDE SEQUENCE</scope>
    <source>
        <strain evidence="2">MPI-SDFR-AT-0117</strain>
    </source>
</reference>
<evidence type="ECO:0000313" key="2">
    <source>
        <dbReference type="EMBL" id="KAH6664754.1"/>
    </source>
</evidence>
<feature type="compositionally biased region" description="Pro residues" evidence="1">
    <location>
        <begin position="202"/>
        <end position="220"/>
    </location>
</feature>
<dbReference type="AlphaFoldDB" id="A0A9P8UZC6"/>
<evidence type="ECO:0000313" key="3">
    <source>
        <dbReference type="Proteomes" id="UP000770015"/>
    </source>
</evidence>
<accession>A0A9P8UZC6</accession>
<gene>
    <name evidence="2" type="ORF">F5X68DRAFT_56460</name>
</gene>
<keyword evidence="3" id="KW-1185">Reference proteome</keyword>